<dbReference type="EMBL" id="AEDU01000022">
    <property type="protein sequence ID" value="EFN98180.1"/>
    <property type="molecule type" value="Genomic_DNA"/>
</dbReference>
<dbReference type="Proteomes" id="UP000004966">
    <property type="component" value="Unassembled WGS sequence"/>
</dbReference>
<protein>
    <recommendedName>
        <fullName evidence="3">Adenylosuccinate lyase</fullName>
    </recommendedName>
</protein>
<organism evidence="1 2">
    <name type="scientific">Streptococcus mitis SK564</name>
    <dbReference type="NCBI Taxonomy" id="585203"/>
    <lineage>
        <taxon>Bacteria</taxon>
        <taxon>Bacillati</taxon>
        <taxon>Bacillota</taxon>
        <taxon>Bacilli</taxon>
        <taxon>Lactobacillales</taxon>
        <taxon>Streptococcaceae</taxon>
        <taxon>Streptococcus</taxon>
        <taxon>Streptococcus mitis group</taxon>
    </lineage>
</organism>
<accession>E1LNB3</accession>
<evidence type="ECO:0000313" key="1">
    <source>
        <dbReference type="EMBL" id="EFN98180.1"/>
    </source>
</evidence>
<reference evidence="1 2" key="1">
    <citation type="submission" date="2010-09" db="EMBL/GenBank/DDBJ databases">
        <authorList>
            <person name="Daugherty S.C."/>
            <person name="Tallon L.J."/>
            <person name="Jones K.M."/>
            <person name="Liu X."/>
            <person name="Kilian M."/>
            <person name="Tettelin H."/>
        </authorList>
    </citation>
    <scope>NUCLEOTIDE SEQUENCE [LARGE SCALE GENOMIC DNA]</scope>
    <source>
        <strain evidence="1 2">SK564</strain>
    </source>
</reference>
<evidence type="ECO:0008006" key="3">
    <source>
        <dbReference type="Google" id="ProtNLM"/>
    </source>
</evidence>
<gene>
    <name evidence="1" type="ORF">SMSK564_1342</name>
</gene>
<evidence type="ECO:0000313" key="2">
    <source>
        <dbReference type="Proteomes" id="UP000004966"/>
    </source>
</evidence>
<proteinExistence type="predicted"/>
<name>E1LNB3_STRMT</name>
<sequence>MFSQLRMREEQALLAQDYALEQAEEKGLERGRAEGIEEGLKVGLVNLVHQGHQGLLTPEVASQQLGMTVAEFEALL</sequence>
<comment type="caution">
    <text evidence="1">The sequence shown here is derived from an EMBL/GenBank/DDBJ whole genome shotgun (WGS) entry which is preliminary data.</text>
</comment>
<dbReference type="AlphaFoldDB" id="E1LNB3"/>